<protein>
    <submittedName>
        <fullName evidence="4">OLC1v1011184C1</fullName>
    </submittedName>
</protein>
<dbReference type="InterPro" id="IPR013154">
    <property type="entry name" value="ADH-like_N"/>
</dbReference>
<proteinExistence type="inferred from homology"/>
<reference evidence="4" key="1">
    <citation type="submission" date="2023-03" db="EMBL/GenBank/DDBJ databases">
        <authorList>
            <person name="Julca I."/>
        </authorList>
    </citation>
    <scope>NUCLEOTIDE SEQUENCE</scope>
</reference>
<dbReference type="AlphaFoldDB" id="A0AAV1DT22"/>
<dbReference type="SMART" id="SM00829">
    <property type="entry name" value="PKS_ER"/>
    <property type="match status" value="1"/>
</dbReference>
<evidence type="ECO:0000313" key="4">
    <source>
        <dbReference type="EMBL" id="CAI9111050.1"/>
    </source>
</evidence>
<dbReference type="InterPro" id="IPR020843">
    <property type="entry name" value="ER"/>
</dbReference>
<dbReference type="SUPFAM" id="SSF50129">
    <property type="entry name" value="GroES-like"/>
    <property type="match status" value="1"/>
</dbReference>
<sequence length="320" mass="33836">MQSSSSTIPAKMKAWIYTQHGVAADILKFEPEFDVPNVKDDQVLIKVVAAALNSIDTLRMSSSFKGTDSPFPIIPGYDVAGVVVKVGSNVKEFKVGDEVYGDINENSLNPTQFGSVAEYCAVDEKVLALKPKHLSFVEAAGFPLAVETAYEGLEAAALSAGNSLLVLGGSGGVGTLIIQLAKKVFGASRVVATCSAAKAALVKSLGADLTVDYKHEKVEDLPERFDVVYDTTGESDKAVKLIKEGGRVVSITGTAVPPAFHFVMSSTGSVLKKLNPCFEEGKVKPVLDPKTPIPFSQAVEAFTFMASHRATGKIVISPIP</sequence>
<dbReference type="PANTHER" id="PTHR44573:SF1">
    <property type="entry name" value="NADPH-DEPENDENT ALKENAL_ONE OXIDOREDUCTASE, CHLOROPLASTIC"/>
    <property type="match status" value="1"/>
</dbReference>
<name>A0AAV1DT22_OLDCO</name>
<evidence type="ECO:0000259" key="3">
    <source>
        <dbReference type="SMART" id="SM00829"/>
    </source>
</evidence>
<dbReference type="Gene3D" id="3.40.50.720">
    <property type="entry name" value="NAD(P)-binding Rossmann-like Domain"/>
    <property type="match status" value="1"/>
</dbReference>
<dbReference type="GO" id="GO:0016628">
    <property type="term" value="F:oxidoreductase activity, acting on the CH-CH group of donors, NAD or NADP as acceptor"/>
    <property type="evidence" value="ECO:0007669"/>
    <property type="project" value="InterPro"/>
</dbReference>
<feature type="domain" description="Enoyl reductase (ER)" evidence="3">
    <location>
        <begin position="23"/>
        <end position="316"/>
    </location>
</feature>
<gene>
    <name evidence="4" type="ORF">OLC1_LOCUS18563</name>
</gene>
<comment type="similarity">
    <text evidence="1">Belongs to the zinc-containing alcohol dehydrogenase family. Quinone oxidoreductase subfamily.</text>
</comment>
<evidence type="ECO:0000256" key="2">
    <source>
        <dbReference type="ARBA" id="ARBA00023002"/>
    </source>
</evidence>
<dbReference type="InterPro" id="IPR044626">
    <property type="entry name" value="AOR-like"/>
</dbReference>
<organism evidence="4 5">
    <name type="scientific">Oldenlandia corymbosa var. corymbosa</name>
    <dbReference type="NCBI Taxonomy" id="529605"/>
    <lineage>
        <taxon>Eukaryota</taxon>
        <taxon>Viridiplantae</taxon>
        <taxon>Streptophyta</taxon>
        <taxon>Embryophyta</taxon>
        <taxon>Tracheophyta</taxon>
        <taxon>Spermatophyta</taxon>
        <taxon>Magnoliopsida</taxon>
        <taxon>eudicotyledons</taxon>
        <taxon>Gunneridae</taxon>
        <taxon>Pentapetalae</taxon>
        <taxon>asterids</taxon>
        <taxon>lamiids</taxon>
        <taxon>Gentianales</taxon>
        <taxon>Rubiaceae</taxon>
        <taxon>Rubioideae</taxon>
        <taxon>Spermacoceae</taxon>
        <taxon>Hedyotis-Oldenlandia complex</taxon>
        <taxon>Oldenlandia</taxon>
    </lineage>
</organism>
<dbReference type="SUPFAM" id="SSF51735">
    <property type="entry name" value="NAD(P)-binding Rossmann-fold domains"/>
    <property type="match status" value="1"/>
</dbReference>
<evidence type="ECO:0000256" key="1">
    <source>
        <dbReference type="ARBA" id="ARBA00010371"/>
    </source>
</evidence>
<dbReference type="CDD" id="cd05289">
    <property type="entry name" value="MDR_like_2"/>
    <property type="match status" value="1"/>
</dbReference>
<dbReference type="Gene3D" id="3.90.180.10">
    <property type="entry name" value="Medium-chain alcohol dehydrogenases, catalytic domain"/>
    <property type="match status" value="1"/>
</dbReference>
<dbReference type="EMBL" id="OX459123">
    <property type="protein sequence ID" value="CAI9111050.1"/>
    <property type="molecule type" value="Genomic_DNA"/>
</dbReference>
<keyword evidence="5" id="KW-1185">Reference proteome</keyword>
<dbReference type="PANTHER" id="PTHR44573">
    <property type="entry name" value="NADPH-DEPENDENT ALKENAL/ONE OXIDOREDUCTASE, CHLOROPLASTIC"/>
    <property type="match status" value="1"/>
</dbReference>
<dbReference type="Pfam" id="PF13602">
    <property type="entry name" value="ADH_zinc_N_2"/>
    <property type="match status" value="1"/>
</dbReference>
<dbReference type="InterPro" id="IPR011032">
    <property type="entry name" value="GroES-like_sf"/>
</dbReference>
<keyword evidence="2" id="KW-0560">Oxidoreductase</keyword>
<dbReference type="Proteomes" id="UP001161247">
    <property type="component" value="Chromosome 6"/>
</dbReference>
<evidence type="ECO:0000313" key="5">
    <source>
        <dbReference type="Proteomes" id="UP001161247"/>
    </source>
</evidence>
<accession>A0AAV1DT22</accession>
<dbReference type="Pfam" id="PF08240">
    <property type="entry name" value="ADH_N"/>
    <property type="match status" value="1"/>
</dbReference>
<dbReference type="InterPro" id="IPR036291">
    <property type="entry name" value="NAD(P)-bd_dom_sf"/>
</dbReference>